<dbReference type="RefSeq" id="WP_171415014.1">
    <property type="nucleotide sequence ID" value="NZ_JABFOR010000003.1"/>
</dbReference>
<reference evidence="1 2" key="1">
    <citation type="submission" date="2020-05" db="EMBL/GenBank/DDBJ databases">
        <title>Whole genome sequencing and identification of novel metabolites from Paenibacillus alvei strain JR949.</title>
        <authorList>
            <person name="Rajendhran J."/>
            <person name="Sree Pranav P."/>
            <person name="Mahalakshmi B."/>
            <person name="Karthikeyan R."/>
        </authorList>
    </citation>
    <scope>NUCLEOTIDE SEQUENCE [LARGE SCALE GENOMIC DNA]</scope>
    <source>
        <strain evidence="1 2">JR949</strain>
    </source>
</reference>
<sequence length="67" mass="7298">MTKDKGKMKTTVQLGQEEYTMKLVTSDRCEVCKTPCAHGMDYIERMSQPGAVGSGVPCVLTRSQISG</sequence>
<gene>
    <name evidence="1" type="ORF">HMI46_03610</name>
</gene>
<comment type="caution">
    <text evidence="1">The sequence shown here is derived from an EMBL/GenBank/DDBJ whole genome shotgun (WGS) entry which is preliminary data.</text>
</comment>
<dbReference type="Proteomes" id="UP000552038">
    <property type="component" value="Unassembled WGS sequence"/>
</dbReference>
<dbReference type="EMBL" id="JABFOR010000003">
    <property type="protein sequence ID" value="NOJ69641.1"/>
    <property type="molecule type" value="Genomic_DNA"/>
</dbReference>
<dbReference type="AlphaFoldDB" id="A0AAP6ZTM2"/>
<name>A0AAP6ZTM2_PAEAL</name>
<organism evidence="1 2">
    <name type="scientific">Paenibacillus alvei</name>
    <name type="common">Bacillus alvei</name>
    <dbReference type="NCBI Taxonomy" id="44250"/>
    <lineage>
        <taxon>Bacteria</taxon>
        <taxon>Bacillati</taxon>
        <taxon>Bacillota</taxon>
        <taxon>Bacilli</taxon>
        <taxon>Bacillales</taxon>
        <taxon>Paenibacillaceae</taxon>
        <taxon>Paenibacillus</taxon>
    </lineage>
</organism>
<evidence type="ECO:0000313" key="1">
    <source>
        <dbReference type="EMBL" id="NOJ69641.1"/>
    </source>
</evidence>
<evidence type="ECO:0000313" key="2">
    <source>
        <dbReference type="Proteomes" id="UP000552038"/>
    </source>
</evidence>
<accession>A0AAP6ZTM2</accession>
<proteinExistence type="predicted"/>
<protein>
    <submittedName>
        <fullName evidence="1">Uncharacterized protein</fullName>
    </submittedName>
</protein>